<keyword evidence="1" id="KW-1133">Transmembrane helix</keyword>
<organism evidence="2 3">
    <name type="scientific">Haloarchaeobius iranensis</name>
    <dbReference type="NCBI Taxonomy" id="996166"/>
    <lineage>
        <taxon>Archaea</taxon>
        <taxon>Methanobacteriati</taxon>
        <taxon>Methanobacteriota</taxon>
        <taxon>Stenosarchaea group</taxon>
        <taxon>Halobacteria</taxon>
        <taxon>Halobacteriales</taxon>
        <taxon>Halorubellaceae</taxon>
        <taxon>Haloarchaeobius</taxon>
    </lineage>
</organism>
<evidence type="ECO:0000256" key="1">
    <source>
        <dbReference type="SAM" id="Phobius"/>
    </source>
</evidence>
<evidence type="ECO:0008006" key="4">
    <source>
        <dbReference type="Google" id="ProtNLM"/>
    </source>
</evidence>
<feature type="transmembrane region" description="Helical" evidence="1">
    <location>
        <begin position="12"/>
        <end position="35"/>
    </location>
</feature>
<sequence length="106" mass="10949">MSAPASTAVEWLAAGSIVTLAGVLVRFLGWTFLLAGYDGQSEIPDDVVREMAGNTILRVGIAVLAVGGLASVTDVPSYLGLLVGLGILLAVGRLLYKLNTYEPTGT</sequence>
<dbReference type="AlphaFoldDB" id="A0A1H0AVA3"/>
<dbReference type="EMBL" id="FNIA01000030">
    <property type="protein sequence ID" value="SDN37314.1"/>
    <property type="molecule type" value="Genomic_DNA"/>
</dbReference>
<dbReference type="Proteomes" id="UP000199370">
    <property type="component" value="Unassembled WGS sequence"/>
</dbReference>
<evidence type="ECO:0000313" key="2">
    <source>
        <dbReference type="EMBL" id="SDN37314.1"/>
    </source>
</evidence>
<keyword evidence="1" id="KW-0812">Transmembrane</keyword>
<dbReference type="RefSeq" id="WP_089736151.1">
    <property type="nucleotide sequence ID" value="NZ_FNIA01000030.1"/>
</dbReference>
<accession>A0A1H0AVA3</accession>
<keyword evidence="3" id="KW-1185">Reference proteome</keyword>
<reference evidence="2 3" key="1">
    <citation type="submission" date="2016-10" db="EMBL/GenBank/DDBJ databases">
        <authorList>
            <person name="de Groot N.N."/>
        </authorList>
    </citation>
    <scope>NUCLEOTIDE SEQUENCE [LARGE SCALE GENOMIC DNA]</scope>
    <source>
        <strain evidence="3">EB21,IBRC-M 10013,KCTC 4048</strain>
    </source>
</reference>
<proteinExistence type="predicted"/>
<gene>
    <name evidence="2" type="ORF">SAMN05192554_13021</name>
</gene>
<name>A0A1H0AVA3_9EURY</name>
<feature type="transmembrane region" description="Helical" evidence="1">
    <location>
        <begin position="78"/>
        <end position="96"/>
    </location>
</feature>
<evidence type="ECO:0000313" key="3">
    <source>
        <dbReference type="Proteomes" id="UP000199370"/>
    </source>
</evidence>
<feature type="transmembrane region" description="Helical" evidence="1">
    <location>
        <begin position="55"/>
        <end position="72"/>
    </location>
</feature>
<dbReference type="STRING" id="996166.SAMN05192554_13021"/>
<dbReference type="OrthoDB" id="342855at2157"/>
<protein>
    <recommendedName>
        <fullName evidence="4">DUF3784 domain-containing protein</fullName>
    </recommendedName>
</protein>
<keyword evidence="1" id="KW-0472">Membrane</keyword>